<dbReference type="RefSeq" id="WP_244407308.1">
    <property type="nucleotide sequence ID" value="NZ_AP025637.1"/>
</dbReference>
<keyword evidence="1" id="KW-0732">Signal</keyword>
<keyword evidence="3" id="KW-1185">Reference proteome</keyword>
<reference evidence="2 3" key="1">
    <citation type="journal article" date="2016" name="Microbes Environ.">
        <title>Phylogenetically diverse aerobic anoxygenic phototrophic bacteria isolated from epilithic biofilms in Tama river, Japan.</title>
        <authorList>
            <person name="Hirose S."/>
            <person name="Matsuura K."/>
            <person name="Haruta S."/>
        </authorList>
    </citation>
    <scope>NUCLEOTIDE SEQUENCE [LARGE SCALE GENOMIC DNA]</scope>
    <source>
        <strain evidence="2 3">S08</strain>
    </source>
</reference>
<name>A0ABM7Y5B1_9PROT</name>
<accession>A0ABM7Y5B1</accession>
<feature type="signal peptide" evidence="1">
    <location>
        <begin position="1"/>
        <end position="20"/>
    </location>
</feature>
<gene>
    <name evidence="2" type="ORF">Rmf_29970</name>
</gene>
<proteinExistence type="predicted"/>
<feature type="chain" id="PRO_5045826030" description="DUF1036 domain-containing protein" evidence="1">
    <location>
        <begin position="21"/>
        <end position="215"/>
    </location>
</feature>
<evidence type="ECO:0000313" key="2">
    <source>
        <dbReference type="EMBL" id="BDG73068.1"/>
    </source>
</evidence>
<evidence type="ECO:0000256" key="1">
    <source>
        <dbReference type="SAM" id="SignalP"/>
    </source>
</evidence>
<dbReference type="Proteomes" id="UP000831327">
    <property type="component" value="Chromosome"/>
</dbReference>
<organism evidence="2 3">
    <name type="scientific">Roseomonas fluvialis</name>
    <dbReference type="NCBI Taxonomy" id="1750527"/>
    <lineage>
        <taxon>Bacteria</taxon>
        <taxon>Pseudomonadati</taxon>
        <taxon>Pseudomonadota</taxon>
        <taxon>Alphaproteobacteria</taxon>
        <taxon>Acetobacterales</taxon>
        <taxon>Roseomonadaceae</taxon>
        <taxon>Roseomonas</taxon>
    </lineage>
</organism>
<evidence type="ECO:0008006" key="4">
    <source>
        <dbReference type="Google" id="ProtNLM"/>
    </source>
</evidence>
<evidence type="ECO:0000313" key="3">
    <source>
        <dbReference type="Proteomes" id="UP000831327"/>
    </source>
</evidence>
<sequence length="215" mass="23708">MLRATLVTLAALGVALTAHAQPERGPATPAPQTETITDPDAIAARLRFWATDSGDPVYFGEVRNVDARSRRVLGHYQCLAIAFIRYEAGVFHYYHKMWARDASGSCRYDDVTSRRVGNRGLCVRDNEASGPRAPATARMTKDNFDWQNGRFRTIDTRARRVGETAACVPPNGAAAGLFSLQIVDGRFRLITTRPLSYELNMAPQDPRSPPAAPVF</sequence>
<protein>
    <recommendedName>
        <fullName evidence="4">DUF1036 domain-containing protein</fullName>
    </recommendedName>
</protein>
<dbReference type="EMBL" id="AP025637">
    <property type="protein sequence ID" value="BDG73068.1"/>
    <property type="molecule type" value="Genomic_DNA"/>
</dbReference>